<dbReference type="GO" id="GO:0016887">
    <property type="term" value="F:ATP hydrolysis activity"/>
    <property type="evidence" value="ECO:0007669"/>
    <property type="project" value="InterPro"/>
</dbReference>
<dbReference type="PROSITE" id="PS00154">
    <property type="entry name" value="ATPASE_E1_E2"/>
    <property type="match status" value="1"/>
</dbReference>
<keyword evidence="2 7" id="KW-0812">Transmembrane</keyword>
<dbReference type="SMART" id="SM00831">
    <property type="entry name" value="Cation_ATPase_N"/>
    <property type="match status" value="1"/>
</dbReference>
<dbReference type="PANTHER" id="PTHR42861">
    <property type="entry name" value="CALCIUM-TRANSPORTING ATPASE"/>
    <property type="match status" value="1"/>
</dbReference>
<sequence length="523" mass="56758">MKSYDGLDAKNTDAFHTYSIAHAANVLDTDIHSGLDSTKVDAKLLQYGENVLKGEGKISPLKIILRQFTNLLVFVLIGASVLGFVIKDYPEGSVLLIIVILNSTIGFVQDYKAEKTVDSLKKLTSPLAEVCRNGKIVQIQTSELVPGDIISLKTGDIVGADCLLFEALNFETDEAALTGESLPVEKSIETIDNPDQPLADRLNVAFASTIVTKGRAKGVVFATGMNSELGKIASQLVKVSKINDKKKTKLQKSLNNMSLFLLVFAILLVILVFGVNKFKISSEVLIYAISLAIAVIPEGLLAVLTLTMALGVRRLSKQKALVRQLNSLEILGSVTDICSDKTGTLTQSKMVLVKAWIPYEGTFSVSGTGFEPVGNVSKLDTDLKTFSQINSFSESLTKLATISSLCNSSEIKKDPSSGEWIGTGDPTEIALQVFSSKIGLGKQSLTAIDTPNHYDFVFEFPFDSSIKLMSTIFKNSSNEYTVFTKGATEKVVECCDRIIINNKVTKISKSDLYSLINPHIDNL</sequence>
<evidence type="ECO:0000259" key="8">
    <source>
        <dbReference type="SMART" id="SM00831"/>
    </source>
</evidence>
<dbReference type="PRINTS" id="PR00121">
    <property type="entry name" value="NAKATPASE"/>
</dbReference>
<evidence type="ECO:0000256" key="3">
    <source>
        <dbReference type="ARBA" id="ARBA00022741"/>
    </source>
</evidence>
<dbReference type="PRINTS" id="PR00119">
    <property type="entry name" value="CATATPASE"/>
</dbReference>
<accession>A0A1R1XPK7</accession>
<dbReference type="InterPro" id="IPR018303">
    <property type="entry name" value="ATPase_P-typ_P_site"/>
</dbReference>
<dbReference type="Proteomes" id="UP000187283">
    <property type="component" value="Unassembled WGS sequence"/>
</dbReference>
<proteinExistence type="predicted"/>
<dbReference type="EMBL" id="LSSN01002303">
    <property type="protein sequence ID" value="OMJ16548.1"/>
    <property type="molecule type" value="Genomic_DNA"/>
</dbReference>
<dbReference type="SUPFAM" id="SSF81665">
    <property type="entry name" value="Calcium ATPase, transmembrane domain M"/>
    <property type="match status" value="1"/>
</dbReference>
<dbReference type="AlphaFoldDB" id="A0A1R1XPK7"/>
<evidence type="ECO:0000256" key="4">
    <source>
        <dbReference type="ARBA" id="ARBA00022840"/>
    </source>
</evidence>
<keyword evidence="5 7" id="KW-1133">Transmembrane helix</keyword>
<dbReference type="Pfam" id="PF00122">
    <property type="entry name" value="E1-E2_ATPase"/>
    <property type="match status" value="1"/>
</dbReference>
<organism evidence="9 10">
    <name type="scientific">Smittium culicis</name>
    <dbReference type="NCBI Taxonomy" id="133412"/>
    <lineage>
        <taxon>Eukaryota</taxon>
        <taxon>Fungi</taxon>
        <taxon>Fungi incertae sedis</taxon>
        <taxon>Zoopagomycota</taxon>
        <taxon>Kickxellomycotina</taxon>
        <taxon>Harpellomycetes</taxon>
        <taxon>Harpellales</taxon>
        <taxon>Legeriomycetaceae</taxon>
        <taxon>Smittium</taxon>
    </lineage>
</organism>
<feature type="transmembrane region" description="Helical" evidence="7">
    <location>
        <begin position="68"/>
        <end position="86"/>
    </location>
</feature>
<dbReference type="GO" id="GO:0006812">
    <property type="term" value="P:monoatomic cation transport"/>
    <property type="evidence" value="ECO:0007669"/>
    <property type="project" value="UniProtKB-ARBA"/>
</dbReference>
<dbReference type="InterPro" id="IPR059000">
    <property type="entry name" value="ATPase_P-type_domA"/>
</dbReference>
<evidence type="ECO:0000256" key="5">
    <source>
        <dbReference type="ARBA" id="ARBA00022989"/>
    </source>
</evidence>
<dbReference type="SUPFAM" id="SSF81660">
    <property type="entry name" value="Metal cation-transporting ATPase, ATP-binding domain N"/>
    <property type="match status" value="1"/>
</dbReference>
<feature type="non-terminal residue" evidence="9">
    <location>
        <position position="523"/>
    </location>
</feature>
<dbReference type="Gene3D" id="3.40.50.1000">
    <property type="entry name" value="HAD superfamily/HAD-like"/>
    <property type="match status" value="1"/>
</dbReference>
<dbReference type="Pfam" id="PF13246">
    <property type="entry name" value="Cation_ATPase"/>
    <property type="match status" value="1"/>
</dbReference>
<feature type="transmembrane region" description="Helical" evidence="7">
    <location>
        <begin position="285"/>
        <end position="310"/>
    </location>
</feature>
<dbReference type="InterPro" id="IPR023299">
    <property type="entry name" value="ATPase_P-typ_cyto_dom_N"/>
</dbReference>
<evidence type="ECO:0000313" key="10">
    <source>
        <dbReference type="Proteomes" id="UP000187283"/>
    </source>
</evidence>
<dbReference type="STRING" id="133412.A0A1R1XPK7"/>
<keyword evidence="10" id="KW-1185">Reference proteome</keyword>
<evidence type="ECO:0000256" key="6">
    <source>
        <dbReference type="ARBA" id="ARBA00023136"/>
    </source>
</evidence>
<dbReference type="Pfam" id="PF00690">
    <property type="entry name" value="Cation_ATPase_N"/>
    <property type="match status" value="1"/>
</dbReference>
<comment type="subcellular location">
    <subcellularLocation>
        <location evidence="1">Membrane</location>
        <topology evidence="1">Multi-pass membrane protein</topology>
    </subcellularLocation>
</comment>
<dbReference type="GO" id="GO:0005524">
    <property type="term" value="F:ATP binding"/>
    <property type="evidence" value="ECO:0007669"/>
    <property type="project" value="UniProtKB-KW"/>
</dbReference>
<evidence type="ECO:0000313" key="9">
    <source>
        <dbReference type="EMBL" id="OMJ16548.1"/>
    </source>
</evidence>
<keyword evidence="3" id="KW-0547">Nucleotide-binding</keyword>
<comment type="caution">
    <text evidence="9">The sequence shown here is derived from an EMBL/GenBank/DDBJ whole genome shotgun (WGS) entry which is preliminary data.</text>
</comment>
<dbReference type="OrthoDB" id="116380at2759"/>
<feature type="domain" description="Cation-transporting P-type ATPase N-terminal" evidence="8">
    <location>
        <begin position="14"/>
        <end position="88"/>
    </location>
</feature>
<dbReference type="InterPro" id="IPR023298">
    <property type="entry name" value="ATPase_P-typ_TM_dom_sf"/>
</dbReference>
<keyword evidence="6 7" id="KW-0472">Membrane</keyword>
<gene>
    <name evidence="9" type="ORF">AYI70_g6522</name>
</gene>
<dbReference type="InterPro" id="IPR004014">
    <property type="entry name" value="ATPase_P-typ_cation-transptr_N"/>
</dbReference>
<name>A0A1R1XPK7_9FUNG</name>
<dbReference type="Gene3D" id="2.70.150.10">
    <property type="entry name" value="Calcium-transporting ATPase, cytoplasmic transduction domain A"/>
    <property type="match status" value="1"/>
</dbReference>
<feature type="transmembrane region" description="Helical" evidence="7">
    <location>
        <begin position="92"/>
        <end position="111"/>
    </location>
</feature>
<protein>
    <submittedName>
        <fullName evidence="9">Calcium-transporting ATPase 3</fullName>
    </submittedName>
</protein>
<evidence type="ECO:0000256" key="7">
    <source>
        <dbReference type="SAM" id="Phobius"/>
    </source>
</evidence>
<dbReference type="NCBIfam" id="TIGR01494">
    <property type="entry name" value="ATPase_P-type"/>
    <property type="match status" value="2"/>
</dbReference>
<evidence type="ECO:0000256" key="1">
    <source>
        <dbReference type="ARBA" id="ARBA00004141"/>
    </source>
</evidence>
<dbReference type="InterPro" id="IPR008250">
    <property type="entry name" value="ATPase_P-typ_transduc_dom_A_sf"/>
</dbReference>
<dbReference type="InterPro" id="IPR001757">
    <property type="entry name" value="P_typ_ATPase"/>
</dbReference>
<evidence type="ECO:0000256" key="2">
    <source>
        <dbReference type="ARBA" id="ARBA00022692"/>
    </source>
</evidence>
<dbReference type="InterPro" id="IPR023214">
    <property type="entry name" value="HAD_sf"/>
</dbReference>
<dbReference type="Gene3D" id="3.40.1110.10">
    <property type="entry name" value="Calcium-transporting ATPase, cytoplasmic domain N"/>
    <property type="match status" value="1"/>
</dbReference>
<reference evidence="9 10" key="1">
    <citation type="submission" date="2017-01" db="EMBL/GenBank/DDBJ databases">
        <authorList>
            <person name="Mah S.A."/>
            <person name="Swanson W.J."/>
            <person name="Moy G.W."/>
            <person name="Vacquier V.D."/>
        </authorList>
    </citation>
    <scope>NUCLEOTIDE SEQUENCE [LARGE SCALE GENOMIC DNA]</scope>
    <source>
        <strain evidence="9 10">GSMNP</strain>
    </source>
</reference>
<dbReference type="GO" id="GO:0016020">
    <property type="term" value="C:membrane"/>
    <property type="evidence" value="ECO:0007669"/>
    <property type="project" value="UniProtKB-SubCell"/>
</dbReference>
<dbReference type="Gene3D" id="1.20.1110.10">
    <property type="entry name" value="Calcium-transporting ATPase, transmembrane domain"/>
    <property type="match status" value="1"/>
</dbReference>
<keyword evidence="4" id="KW-0067">ATP-binding</keyword>
<feature type="transmembrane region" description="Helical" evidence="7">
    <location>
        <begin position="254"/>
        <end position="273"/>
    </location>
</feature>
<dbReference type="SUPFAM" id="SSF81653">
    <property type="entry name" value="Calcium ATPase, transduction domain A"/>
    <property type="match status" value="1"/>
</dbReference>